<dbReference type="GO" id="GO:0000981">
    <property type="term" value="F:DNA-binding transcription factor activity, RNA polymerase II-specific"/>
    <property type="evidence" value="ECO:0007669"/>
    <property type="project" value="TreeGrafter"/>
</dbReference>
<dbReference type="GO" id="GO:0046983">
    <property type="term" value="F:protein dimerization activity"/>
    <property type="evidence" value="ECO:0007669"/>
    <property type="project" value="InterPro"/>
</dbReference>
<dbReference type="GO" id="GO:0000978">
    <property type="term" value="F:RNA polymerase II cis-regulatory region sequence-specific DNA binding"/>
    <property type="evidence" value="ECO:0007669"/>
    <property type="project" value="TreeGrafter"/>
</dbReference>
<feature type="region of interest" description="Disordered" evidence="8">
    <location>
        <begin position="152"/>
        <end position="171"/>
    </location>
</feature>
<evidence type="ECO:0000313" key="11">
    <source>
        <dbReference type="Proteomes" id="UP000700334"/>
    </source>
</evidence>
<dbReference type="CDD" id="cd18938">
    <property type="entry name" value="bHLH_TS_Mesp"/>
    <property type="match status" value="1"/>
</dbReference>
<evidence type="ECO:0000256" key="8">
    <source>
        <dbReference type="SAM" id="MobiDB-lite"/>
    </source>
</evidence>
<feature type="compositionally biased region" description="Pro residues" evidence="8">
    <location>
        <begin position="1"/>
        <end position="11"/>
    </location>
</feature>
<dbReference type="OrthoDB" id="10063280at2759"/>
<accession>A0A8J6AFM4</accession>
<dbReference type="PANTHER" id="PTHR20937:SF17">
    <property type="entry name" value="MESODERM POSTERIOR PROTEIN 2"/>
    <property type="match status" value="1"/>
</dbReference>
<dbReference type="InterPro" id="IPR011598">
    <property type="entry name" value="bHLH_dom"/>
</dbReference>
<comment type="subcellular location">
    <subcellularLocation>
        <location evidence="1">Nucleus</location>
    </subcellularLocation>
</comment>
<dbReference type="PROSITE" id="PS50888">
    <property type="entry name" value="BHLH"/>
    <property type="match status" value="1"/>
</dbReference>
<keyword evidence="2" id="KW-0217">Developmental protein</keyword>
<evidence type="ECO:0000256" key="3">
    <source>
        <dbReference type="ARBA" id="ARBA00022976"/>
    </source>
</evidence>
<organism evidence="10 11">
    <name type="scientific">Galemys pyrenaicus</name>
    <name type="common">Iberian desman</name>
    <name type="synonym">Pyrenean desman</name>
    <dbReference type="NCBI Taxonomy" id="202257"/>
    <lineage>
        <taxon>Eukaryota</taxon>
        <taxon>Metazoa</taxon>
        <taxon>Chordata</taxon>
        <taxon>Craniata</taxon>
        <taxon>Vertebrata</taxon>
        <taxon>Euteleostomi</taxon>
        <taxon>Mammalia</taxon>
        <taxon>Eutheria</taxon>
        <taxon>Laurasiatheria</taxon>
        <taxon>Eulipotyphla</taxon>
        <taxon>Talpidae</taxon>
        <taxon>Galemys</taxon>
    </lineage>
</organism>
<keyword evidence="6" id="KW-0804">Transcription</keyword>
<keyword evidence="3" id="KW-0914">Notch signaling pathway</keyword>
<dbReference type="SMART" id="SM00353">
    <property type="entry name" value="HLH"/>
    <property type="match status" value="1"/>
</dbReference>
<protein>
    <submittedName>
        <fullName evidence="10">Mesoderm posterior protein 2</fullName>
    </submittedName>
</protein>
<dbReference type="AlphaFoldDB" id="A0A8J6AFM4"/>
<keyword evidence="11" id="KW-1185">Reference proteome</keyword>
<reference evidence="10" key="1">
    <citation type="journal article" date="2021" name="Evol. Appl.">
        <title>The genome of the Pyrenean desman and the effects of bottlenecks and inbreeding on the genomic landscape of an endangered species.</title>
        <authorList>
            <person name="Escoda L."/>
            <person name="Castresana J."/>
        </authorList>
    </citation>
    <scope>NUCLEOTIDE SEQUENCE</scope>
    <source>
        <strain evidence="10">IBE-C5619</strain>
    </source>
</reference>
<dbReference type="InterPro" id="IPR036638">
    <property type="entry name" value="HLH_DNA-bd_sf"/>
</dbReference>
<dbReference type="GO" id="GO:0007219">
    <property type="term" value="P:Notch signaling pathway"/>
    <property type="evidence" value="ECO:0007669"/>
    <property type="project" value="UniProtKB-KW"/>
</dbReference>
<evidence type="ECO:0000256" key="2">
    <source>
        <dbReference type="ARBA" id="ARBA00022473"/>
    </source>
</evidence>
<dbReference type="SUPFAM" id="SSF47459">
    <property type="entry name" value="HLH, helix-loop-helix DNA-binding domain"/>
    <property type="match status" value="1"/>
</dbReference>
<name>A0A8J6AFM4_GALPY</name>
<sequence length="379" mass="39500">MAPSPPLPLPLPSLLGPADPWILPPGWGWTGHADSTSPASSSDSSGSCPCDGGARGPSQAAPPARGARSSRAEAPPPARARPAPTGGQRQSASEREKLRMRTLARALQELRRFLPPSVAPAGQSLTKIETLRLAIRYIGHLSAVLGLGEDGPARRRRRQRSDALAPRGCPLCPDGGPTVPVPAPAPAPALAWESPRAWAVPPTGPAGPAEPKRLGSRIPEVGSWGTLPGCPGRQSPQHLAQARASDVVLWTPPQVCPGTQSPPELGSQDTPWTPPPAPLELAAQYQGFSAARETCLLPETPPLLPRPACRRLPPPEQPPEQWACWGPSAPVLAGPGDPGPGPAFQLHGAGPAQSTGLQLEGGPELWPEDLEGARLRLFC</sequence>
<feature type="region of interest" description="Disordered" evidence="8">
    <location>
        <begin position="1"/>
        <end position="98"/>
    </location>
</feature>
<evidence type="ECO:0000313" key="10">
    <source>
        <dbReference type="EMBL" id="KAG8516325.1"/>
    </source>
</evidence>
<evidence type="ECO:0000256" key="4">
    <source>
        <dbReference type="ARBA" id="ARBA00023015"/>
    </source>
</evidence>
<dbReference type="FunFam" id="4.10.280.10:FF:000047">
    <property type="entry name" value="mesoderm posterior protein 1"/>
    <property type="match status" value="1"/>
</dbReference>
<feature type="domain" description="BHLH" evidence="9">
    <location>
        <begin position="87"/>
        <end position="141"/>
    </location>
</feature>
<dbReference type="PANTHER" id="PTHR20937">
    <property type="entry name" value="IP14615P"/>
    <property type="match status" value="1"/>
</dbReference>
<proteinExistence type="predicted"/>
<gene>
    <name evidence="10" type="ORF">J0S82_016059</name>
</gene>
<dbReference type="GO" id="GO:0003007">
    <property type="term" value="P:heart morphogenesis"/>
    <property type="evidence" value="ECO:0007669"/>
    <property type="project" value="TreeGrafter"/>
</dbReference>
<feature type="compositionally biased region" description="Low complexity" evidence="8">
    <location>
        <begin position="33"/>
        <end position="73"/>
    </location>
</feature>
<keyword evidence="4" id="KW-0805">Transcription regulation</keyword>
<evidence type="ECO:0000259" key="9">
    <source>
        <dbReference type="PROSITE" id="PS50888"/>
    </source>
</evidence>
<dbReference type="GO" id="GO:0032525">
    <property type="term" value="P:somite rostral/caudal axis specification"/>
    <property type="evidence" value="ECO:0007669"/>
    <property type="project" value="TreeGrafter"/>
</dbReference>
<evidence type="ECO:0000256" key="6">
    <source>
        <dbReference type="ARBA" id="ARBA00023163"/>
    </source>
</evidence>
<evidence type="ECO:0000256" key="7">
    <source>
        <dbReference type="ARBA" id="ARBA00023242"/>
    </source>
</evidence>
<keyword evidence="7" id="KW-0539">Nucleus</keyword>
<evidence type="ECO:0000256" key="1">
    <source>
        <dbReference type="ARBA" id="ARBA00004123"/>
    </source>
</evidence>
<dbReference type="GO" id="GO:0005634">
    <property type="term" value="C:nucleus"/>
    <property type="evidence" value="ECO:0007669"/>
    <property type="project" value="UniProtKB-SubCell"/>
</dbReference>
<dbReference type="Proteomes" id="UP000700334">
    <property type="component" value="Unassembled WGS sequence"/>
</dbReference>
<evidence type="ECO:0000256" key="5">
    <source>
        <dbReference type="ARBA" id="ARBA00023125"/>
    </source>
</evidence>
<dbReference type="Pfam" id="PF00010">
    <property type="entry name" value="HLH"/>
    <property type="match status" value="1"/>
</dbReference>
<keyword evidence="5" id="KW-0238">DNA-binding</keyword>
<dbReference type="Gene3D" id="4.10.280.10">
    <property type="entry name" value="Helix-loop-helix DNA-binding domain"/>
    <property type="match status" value="1"/>
</dbReference>
<comment type="caution">
    <text evidence="10">The sequence shown here is derived from an EMBL/GenBank/DDBJ whole genome shotgun (WGS) entry which is preliminary data.</text>
</comment>
<dbReference type="InterPro" id="IPR040259">
    <property type="entry name" value="Mesogenin/MesP"/>
</dbReference>
<dbReference type="GO" id="GO:0001707">
    <property type="term" value="P:mesoderm formation"/>
    <property type="evidence" value="ECO:0007669"/>
    <property type="project" value="TreeGrafter"/>
</dbReference>
<dbReference type="EMBL" id="JAGFMF010011680">
    <property type="protein sequence ID" value="KAG8516325.1"/>
    <property type="molecule type" value="Genomic_DNA"/>
</dbReference>